<gene>
    <name evidence="1" type="ORF">B0H63DRAFT_529864</name>
</gene>
<name>A0AAE0JZE6_9PEZI</name>
<reference evidence="1" key="2">
    <citation type="submission" date="2023-06" db="EMBL/GenBank/DDBJ databases">
        <authorList>
            <consortium name="Lawrence Berkeley National Laboratory"/>
            <person name="Haridas S."/>
            <person name="Hensen N."/>
            <person name="Bonometti L."/>
            <person name="Westerberg I."/>
            <person name="Brannstrom I.O."/>
            <person name="Guillou S."/>
            <person name="Cros-Aarteil S."/>
            <person name="Calhoun S."/>
            <person name="Kuo A."/>
            <person name="Mondo S."/>
            <person name="Pangilinan J."/>
            <person name="Riley R."/>
            <person name="LaButti K."/>
            <person name="Andreopoulos B."/>
            <person name="Lipzen A."/>
            <person name="Chen C."/>
            <person name="Yanf M."/>
            <person name="Daum C."/>
            <person name="Ng V."/>
            <person name="Clum A."/>
            <person name="Steindorff A."/>
            <person name="Ohm R."/>
            <person name="Martin F."/>
            <person name="Silar P."/>
            <person name="Natvig D."/>
            <person name="Lalanne C."/>
            <person name="Gautier V."/>
            <person name="Ament-velasquez S.L."/>
            <person name="Kruys A."/>
            <person name="Hutchinson M.I."/>
            <person name="Powell A.J."/>
            <person name="Barry K."/>
            <person name="Miller A.N."/>
            <person name="Grigoriev I.V."/>
            <person name="Debuchy R."/>
            <person name="Gladieux P."/>
            <person name="Thoren M.H."/>
            <person name="Johannesson H."/>
        </authorList>
    </citation>
    <scope>NUCLEOTIDE SEQUENCE</scope>
    <source>
        <strain evidence="1">CBS 232.78</strain>
    </source>
</reference>
<sequence length="127" mass="14638">MSILQEHATSSFHRPISLQRVYGGGDEEPEQPPIQNYIEIPSVRATPLNHFNERVALIRPAMPTLMLNGAGERRADRWLVNRSGHHQRSETIDQLREELDSNSLERRWMLLNSVVQSSHVFRGTQPF</sequence>
<reference evidence="1" key="1">
    <citation type="journal article" date="2023" name="Mol. Phylogenet. Evol.">
        <title>Genome-scale phylogeny and comparative genomics of the fungal order Sordariales.</title>
        <authorList>
            <person name="Hensen N."/>
            <person name="Bonometti L."/>
            <person name="Westerberg I."/>
            <person name="Brannstrom I.O."/>
            <person name="Guillou S."/>
            <person name="Cros-Aarteil S."/>
            <person name="Calhoun S."/>
            <person name="Haridas S."/>
            <person name="Kuo A."/>
            <person name="Mondo S."/>
            <person name="Pangilinan J."/>
            <person name="Riley R."/>
            <person name="LaButti K."/>
            <person name="Andreopoulos B."/>
            <person name="Lipzen A."/>
            <person name="Chen C."/>
            <person name="Yan M."/>
            <person name="Daum C."/>
            <person name="Ng V."/>
            <person name="Clum A."/>
            <person name="Steindorff A."/>
            <person name="Ohm R.A."/>
            <person name="Martin F."/>
            <person name="Silar P."/>
            <person name="Natvig D.O."/>
            <person name="Lalanne C."/>
            <person name="Gautier V."/>
            <person name="Ament-Velasquez S.L."/>
            <person name="Kruys A."/>
            <person name="Hutchinson M.I."/>
            <person name="Powell A.J."/>
            <person name="Barry K."/>
            <person name="Miller A.N."/>
            <person name="Grigoriev I.V."/>
            <person name="Debuchy R."/>
            <person name="Gladieux P."/>
            <person name="Hiltunen Thoren M."/>
            <person name="Johannesson H."/>
        </authorList>
    </citation>
    <scope>NUCLEOTIDE SEQUENCE</scope>
    <source>
        <strain evidence="1">CBS 232.78</strain>
    </source>
</reference>
<evidence type="ECO:0000313" key="1">
    <source>
        <dbReference type="EMBL" id="KAK3366481.1"/>
    </source>
</evidence>
<evidence type="ECO:0000313" key="2">
    <source>
        <dbReference type="Proteomes" id="UP001285441"/>
    </source>
</evidence>
<organism evidence="1 2">
    <name type="scientific">Podospora didyma</name>
    <dbReference type="NCBI Taxonomy" id="330526"/>
    <lineage>
        <taxon>Eukaryota</taxon>
        <taxon>Fungi</taxon>
        <taxon>Dikarya</taxon>
        <taxon>Ascomycota</taxon>
        <taxon>Pezizomycotina</taxon>
        <taxon>Sordariomycetes</taxon>
        <taxon>Sordariomycetidae</taxon>
        <taxon>Sordariales</taxon>
        <taxon>Podosporaceae</taxon>
        <taxon>Podospora</taxon>
    </lineage>
</organism>
<proteinExistence type="predicted"/>
<dbReference type="AlphaFoldDB" id="A0AAE0JZE6"/>
<protein>
    <submittedName>
        <fullName evidence="1">Uncharacterized protein</fullName>
    </submittedName>
</protein>
<comment type="caution">
    <text evidence="1">The sequence shown here is derived from an EMBL/GenBank/DDBJ whole genome shotgun (WGS) entry which is preliminary data.</text>
</comment>
<keyword evidence="2" id="KW-1185">Reference proteome</keyword>
<dbReference type="Proteomes" id="UP001285441">
    <property type="component" value="Unassembled WGS sequence"/>
</dbReference>
<accession>A0AAE0JZE6</accession>
<dbReference type="EMBL" id="JAULSW010000012">
    <property type="protein sequence ID" value="KAK3366481.1"/>
    <property type="molecule type" value="Genomic_DNA"/>
</dbReference>